<dbReference type="AlphaFoldDB" id="G4CFX4"/>
<organism evidence="1 2">
    <name type="scientific">Neisseria shayeganii 871</name>
    <dbReference type="NCBI Taxonomy" id="1032488"/>
    <lineage>
        <taxon>Bacteria</taxon>
        <taxon>Pseudomonadati</taxon>
        <taxon>Pseudomonadota</taxon>
        <taxon>Betaproteobacteria</taxon>
        <taxon>Neisseriales</taxon>
        <taxon>Neisseriaceae</taxon>
        <taxon>Neisseria</taxon>
    </lineage>
</organism>
<evidence type="ECO:0000313" key="2">
    <source>
        <dbReference type="Proteomes" id="UP000003019"/>
    </source>
</evidence>
<comment type="caution">
    <text evidence="1">The sequence shown here is derived from an EMBL/GenBank/DDBJ whole genome shotgun (WGS) entry which is preliminary data.</text>
</comment>
<evidence type="ECO:0000313" key="1">
    <source>
        <dbReference type="EMBL" id="EGY53215.1"/>
    </source>
</evidence>
<dbReference type="HOGENOM" id="CLU_2966412_0_0_4"/>
<reference evidence="1 2" key="1">
    <citation type="submission" date="2011-05" db="EMBL/GenBank/DDBJ databases">
        <authorList>
            <person name="Muzny D."/>
            <person name="Qin X."/>
            <person name="Deng J."/>
            <person name="Jiang H."/>
            <person name="Liu Y."/>
            <person name="Qu J."/>
            <person name="Song X.-Z."/>
            <person name="Zhang L."/>
            <person name="Thornton R."/>
            <person name="Coyle M."/>
            <person name="Francisco L."/>
            <person name="Jackson L."/>
            <person name="Javaid M."/>
            <person name="Korchina V."/>
            <person name="Kovar C."/>
            <person name="Mata R."/>
            <person name="Mathew T."/>
            <person name="Ngo R."/>
            <person name="Nguyen L."/>
            <person name="Nguyen N."/>
            <person name="Okwuonu G."/>
            <person name="Ongeri F."/>
            <person name="Pham C."/>
            <person name="Simmons D."/>
            <person name="Wilczek-Boney K."/>
            <person name="Hale W."/>
            <person name="Jakkamsetti A."/>
            <person name="Pham P."/>
            <person name="Ruth R."/>
            <person name="San Lucas F."/>
            <person name="Warren J."/>
            <person name="Zhang J."/>
            <person name="Zhao Z."/>
            <person name="Zhou C."/>
            <person name="Zhu D."/>
            <person name="Lee S."/>
            <person name="Bess C."/>
            <person name="Blankenburg K."/>
            <person name="Forbes L."/>
            <person name="Fu Q."/>
            <person name="Gubbala S."/>
            <person name="Hirani K."/>
            <person name="Jayaseelan J.C."/>
            <person name="Lara F."/>
            <person name="Munidasa M."/>
            <person name="Palculict T."/>
            <person name="Patil S."/>
            <person name="Pu L.-L."/>
            <person name="Saada N."/>
            <person name="Tang L."/>
            <person name="Weissenberger G."/>
            <person name="Zhu Y."/>
            <person name="Hemphill L."/>
            <person name="Shang Y."/>
            <person name="Youmans B."/>
            <person name="Ayvaz T."/>
            <person name="Ross M."/>
            <person name="Santibanez J."/>
            <person name="Aqrawi P."/>
            <person name="Gross S."/>
            <person name="Joshi V."/>
            <person name="Fowler G."/>
            <person name="Nazareth L."/>
            <person name="Reid J."/>
            <person name="Worley K."/>
            <person name="Petrosino J."/>
            <person name="Highlander S."/>
            <person name="Gibbs R."/>
        </authorList>
    </citation>
    <scope>NUCLEOTIDE SEQUENCE [LARGE SCALE GENOMIC DNA]</scope>
    <source>
        <strain evidence="1 2">871</strain>
    </source>
</reference>
<protein>
    <submittedName>
        <fullName evidence="1">Uncharacterized protein</fullName>
    </submittedName>
</protein>
<dbReference type="Proteomes" id="UP000003019">
    <property type="component" value="Unassembled WGS sequence"/>
</dbReference>
<feature type="non-terminal residue" evidence="1">
    <location>
        <position position="1"/>
    </location>
</feature>
<keyword evidence="2" id="KW-1185">Reference proteome</keyword>
<name>G4CFX4_9NEIS</name>
<gene>
    <name evidence="1" type="ORF">HMPREF9371_0513</name>
</gene>
<proteinExistence type="predicted"/>
<accession>G4CFX4</accession>
<sequence length="58" mass="6134">KGLSLFAFRTSAGSSLAGSPDGCFGVKVVIRHRCRRSFRVQCAPVCNRAAKPPIGKAT</sequence>
<dbReference type="EMBL" id="AGAY01000020">
    <property type="protein sequence ID" value="EGY53215.1"/>
    <property type="molecule type" value="Genomic_DNA"/>
</dbReference>